<evidence type="ECO:0000256" key="1">
    <source>
        <dbReference type="SAM" id="SignalP"/>
    </source>
</evidence>
<dbReference type="Proteomes" id="UP000256686">
    <property type="component" value="Unassembled WGS sequence"/>
</dbReference>
<comment type="caution">
    <text evidence="2">The sequence shown here is derived from an EMBL/GenBank/DDBJ whole genome shotgun (WGS) entry which is preliminary data.</text>
</comment>
<sequence>MRILSLLFLFGAVTLVSSQIGINTEKPTETLDVNGTVRIRNIKQTGPRTSAKDSIVAFDNGGVLKRVTAAQIVAEGNGLVSVVTASPLTGNGTAANPVVLGQNGASNEQLLQWNGTTWIPVSASALGTISLNVGTSGSNINVSGSPASLGGSMTLNIPDASPTARGVVTTANQSFAGVKIFSTVGINTTAPTASSRLDVNGAYKLGSTGTVHKNMISFSTTVNSSISSGDSTFLGNFNSSGVLDVNVTIPAASRPGSSQAVVAVSPNFDLPGAVSIASARLTSPTNVRVRFINTDRNNGQTISGTLFITISEF</sequence>
<keyword evidence="1" id="KW-0732">Signal</keyword>
<feature type="signal peptide" evidence="1">
    <location>
        <begin position="1"/>
        <end position="18"/>
    </location>
</feature>
<protein>
    <submittedName>
        <fullName evidence="2">Uncharacterized protein</fullName>
    </submittedName>
</protein>
<gene>
    <name evidence="2" type="ORF">DRF65_25285</name>
</gene>
<organism evidence="2 3">
    <name type="scientific">Chryseobacterium pennae</name>
    <dbReference type="NCBI Taxonomy" id="2258962"/>
    <lineage>
        <taxon>Bacteria</taxon>
        <taxon>Pseudomonadati</taxon>
        <taxon>Bacteroidota</taxon>
        <taxon>Flavobacteriia</taxon>
        <taxon>Flavobacteriales</taxon>
        <taxon>Weeksellaceae</taxon>
        <taxon>Chryseobacterium group</taxon>
        <taxon>Chryseobacterium</taxon>
    </lineage>
</organism>
<reference evidence="3" key="1">
    <citation type="submission" date="2018-06" db="EMBL/GenBank/DDBJ databases">
        <authorList>
            <person name="Lum Nde A."/>
            <person name="Hugo C."/>
        </authorList>
    </citation>
    <scope>NUCLEOTIDE SEQUENCE [LARGE SCALE GENOMIC DNA]</scope>
    <source>
        <strain evidence="3">1_F178</strain>
    </source>
</reference>
<evidence type="ECO:0000313" key="3">
    <source>
        <dbReference type="Proteomes" id="UP000256686"/>
    </source>
</evidence>
<feature type="chain" id="PRO_5017679229" evidence="1">
    <location>
        <begin position="19"/>
        <end position="313"/>
    </location>
</feature>
<accession>A0A3D9C141</accession>
<name>A0A3D9C141_9FLAO</name>
<dbReference type="AlphaFoldDB" id="A0A3D9C141"/>
<evidence type="ECO:0000313" key="2">
    <source>
        <dbReference type="EMBL" id="REC59593.1"/>
    </source>
</evidence>
<proteinExistence type="predicted"/>
<keyword evidence="3" id="KW-1185">Reference proteome</keyword>
<dbReference type="EMBL" id="QNVT01000035">
    <property type="protein sequence ID" value="REC59593.1"/>
    <property type="molecule type" value="Genomic_DNA"/>
</dbReference>